<gene>
    <name evidence="1" type="ORF">FMM08_03200</name>
</gene>
<keyword evidence="2" id="KW-1185">Reference proteome</keyword>
<dbReference type="Proteomes" id="UP000321234">
    <property type="component" value="Unassembled WGS sequence"/>
</dbReference>
<dbReference type="SUPFAM" id="SSF56112">
    <property type="entry name" value="Protein kinase-like (PK-like)"/>
    <property type="match status" value="1"/>
</dbReference>
<dbReference type="EMBL" id="VKAC01000002">
    <property type="protein sequence ID" value="TXR57297.1"/>
    <property type="molecule type" value="Genomic_DNA"/>
</dbReference>
<dbReference type="AlphaFoldDB" id="A0A5C8ZHI5"/>
<reference evidence="1 2" key="1">
    <citation type="submission" date="2019-07" db="EMBL/GenBank/DDBJ databases">
        <title>Quadrisphaera sp. strain DD2A genome sequencing and assembly.</title>
        <authorList>
            <person name="Kim I."/>
        </authorList>
    </citation>
    <scope>NUCLEOTIDE SEQUENCE [LARGE SCALE GENOMIC DNA]</scope>
    <source>
        <strain evidence="1 2">DD2A</strain>
    </source>
</reference>
<name>A0A5C8ZHI5_9ACTN</name>
<dbReference type="InterPro" id="IPR011009">
    <property type="entry name" value="Kinase-like_dom_sf"/>
</dbReference>
<comment type="caution">
    <text evidence="1">The sequence shown here is derived from an EMBL/GenBank/DDBJ whole genome shotgun (WGS) entry which is preliminary data.</text>
</comment>
<proteinExistence type="predicted"/>
<accession>A0A5C8ZHI5</accession>
<dbReference type="OrthoDB" id="4427130at2"/>
<protein>
    <submittedName>
        <fullName evidence="1">Aminoglycoside phosphotransferase</fullName>
    </submittedName>
</protein>
<evidence type="ECO:0000313" key="1">
    <source>
        <dbReference type="EMBL" id="TXR57297.1"/>
    </source>
</evidence>
<keyword evidence="1" id="KW-0808">Transferase</keyword>
<sequence length="310" mass="32401">MAATLPTPPPPHVRAAFGLPGATATALPGGQGLSWLVTPPAAAVGSDGPPAPLVLKPVADELQAEEVIWLAEALAPLTSARAAPAGLRLPRDIRAAAAGPERRWVVDGWRASTWVPGDAGPEGRWTELLAGARAFTTAVAHLPRPPFLDRRGGPWADADRAAWDEQPLPVHPDQDALVTHLRRLAGRGPRSGRPSQLVHGDLTGNVLFCDGLPPAVIDLSPYWRPAAYAGAVVVADALLWWDQGPHLLAAAGDSGAVDLVARALLFRLLTDVELLRRPDGPAALPAADAARYGRAAGLLELPWTPETASG</sequence>
<evidence type="ECO:0000313" key="2">
    <source>
        <dbReference type="Proteomes" id="UP000321234"/>
    </source>
</evidence>
<organism evidence="1 2">
    <name type="scientific">Quadrisphaera setariae</name>
    <dbReference type="NCBI Taxonomy" id="2593304"/>
    <lineage>
        <taxon>Bacteria</taxon>
        <taxon>Bacillati</taxon>
        <taxon>Actinomycetota</taxon>
        <taxon>Actinomycetes</taxon>
        <taxon>Kineosporiales</taxon>
        <taxon>Kineosporiaceae</taxon>
        <taxon>Quadrisphaera</taxon>
    </lineage>
</organism>
<dbReference type="RefSeq" id="WP_147924938.1">
    <property type="nucleotide sequence ID" value="NZ_VKAC01000002.1"/>
</dbReference>
<dbReference type="GO" id="GO:0016740">
    <property type="term" value="F:transferase activity"/>
    <property type="evidence" value="ECO:0007669"/>
    <property type="project" value="UniProtKB-KW"/>
</dbReference>